<feature type="transmembrane region" description="Helical" evidence="6">
    <location>
        <begin position="221"/>
        <end position="243"/>
    </location>
</feature>
<keyword evidence="3 6" id="KW-0812">Transmembrane</keyword>
<dbReference type="PANTHER" id="PTHR21716">
    <property type="entry name" value="TRANSMEMBRANE PROTEIN"/>
    <property type="match status" value="1"/>
</dbReference>
<keyword evidence="5 6" id="KW-0472">Membrane</keyword>
<dbReference type="GO" id="GO:0016020">
    <property type="term" value="C:membrane"/>
    <property type="evidence" value="ECO:0007669"/>
    <property type="project" value="UniProtKB-SubCell"/>
</dbReference>
<accession>A0A2L1CCX6</accession>
<evidence type="ECO:0000256" key="1">
    <source>
        <dbReference type="ARBA" id="ARBA00004141"/>
    </source>
</evidence>
<evidence type="ECO:0000313" key="8">
    <source>
        <dbReference type="EMBL" id="MBA2863714.1"/>
    </source>
</evidence>
<reference evidence="7" key="2">
    <citation type="submission" date="2018-02" db="EMBL/GenBank/DDBJ databases">
        <title>Complete genome sequence of the Methanococcus maripaludis type strain JJ (DSM 2067), a model for selenoprotein synthesis in Archaea.</title>
        <authorList>
            <person name="Poehlein A."/>
            <person name="Heym D."/>
            <person name="Quitzke V."/>
            <person name="Fersch J."/>
            <person name="Daniel R."/>
            <person name="Rother M."/>
        </authorList>
    </citation>
    <scope>NUCLEOTIDE SEQUENCE [LARGE SCALE GENOMIC DNA]</scope>
    <source>
        <strain evidence="7">DSM 2067</strain>
    </source>
</reference>
<feature type="transmembrane region" description="Helical" evidence="6">
    <location>
        <begin position="57"/>
        <end position="78"/>
    </location>
</feature>
<comment type="subcellular location">
    <subcellularLocation>
        <location evidence="1">Membrane</location>
        <topology evidence="1">Multi-pass membrane protein</topology>
    </subcellularLocation>
</comment>
<dbReference type="PANTHER" id="PTHR21716:SF71">
    <property type="entry name" value="TRANSPORT PROTEIN MJ1177-RELATED"/>
    <property type="match status" value="1"/>
</dbReference>
<comment type="similarity">
    <text evidence="2">Belongs to the autoinducer-2 exporter (AI-2E) (TC 2.A.86) family.</text>
</comment>
<evidence type="ECO:0000313" key="9">
    <source>
        <dbReference type="EMBL" id="MBB6496280.1"/>
    </source>
</evidence>
<gene>
    <name evidence="8" type="ORF">HNP94_000714</name>
    <name evidence="9" type="ORF">HNP96_000301</name>
    <name evidence="7" type="ORF">MMJJ_18340</name>
</gene>
<feature type="transmembrane region" description="Helical" evidence="6">
    <location>
        <begin position="292"/>
        <end position="322"/>
    </location>
</feature>
<evidence type="ECO:0000313" key="10">
    <source>
        <dbReference type="Proteomes" id="UP000239462"/>
    </source>
</evidence>
<dbReference type="RefSeq" id="WP_244901532.1">
    <property type="nucleotide sequence ID" value="NZ_CP026606.1"/>
</dbReference>
<dbReference type="Proteomes" id="UP000590564">
    <property type="component" value="Unassembled WGS sequence"/>
</dbReference>
<dbReference type="Proteomes" id="UP000567099">
    <property type="component" value="Unassembled WGS sequence"/>
</dbReference>
<feature type="transmembrane region" description="Helical" evidence="6">
    <location>
        <begin position="255"/>
        <end position="272"/>
    </location>
</feature>
<evidence type="ECO:0000256" key="5">
    <source>
        <dbReference type="ARBA" id="ARBA00023136"/>
    </source>
</evidence>
<dbReference type="AlphaFoldDB" id="A0A2L1CCX6"/>
<evidence type="ECO:0000256" key="4">
    <source>
        <dbReference type="ARBA" id="ARBA00022989"/>
    </source>
</evidence>
<name>A0A2L1CCX6_METMI</name>
<dbReference type="Proteomes" id="UP000239462">
    <property type="component" value="Chromosome"/>
</dbReference>
<dbReference type="KEGG" id="mmad:MMJJ_18340"/>
<reference evidence="8 11" key="3">
    <citation type="submission" date="2020-07" db="EMBL/GenBank/DDBJ databases">
        <title>Genomic Encyclopedia of Type Strains, Phase IV (KMG-V): Genome sequencing to study the core and pangenomes of soil and plant-associated prokaryotes.</title>
        <authorList>
            <person name="Whitman W."/>
        </authorList>
    </citation>
    <scope>NUCLEOTIDE SEQUENCE [LARGE SCALE GENOMIC DNA]</scope>
    <source>
        <strain evidence="8 11">C13</strain>
        <strain evidence="9 12">D1</strain>
    </source>
</reference>
<evidence type="ECO:0000313" key="11">
    <source>
        <dbReference type="Proteomes" id="UP000567099"/>
    </source>
</evidence>
<sequence>MNSKEYDILSRLFMVFSFFALIYMLWPFMGIIALAVAVAYMTKPLYDILKPKFGRTYGAIICLLGIVIPSLLLVVLVAEDVVTFLLSLDIENIITKVTPILNDIGYLRVDGPDVSKPFSDIWSVSKPLLNSFASQISSIPSLLMKLLFLSFMTFYFLKDGDKLTDSFLIYVPDDKKRNTALFLSEIHKALKTLFIGNAVTSVIVGIISIIGYWLIGIPNPITLGALSGILNILPVVGGWTIYVPLTVYYLLTGEIAKGILLGLFGIVFLSLAPDFAIRPRVISKDGDLHPALVLIAFLIGPLVFGIPGLAIGPIIVSTVYAIHKVRRLIEKKNN</sequence>
<feature type="transmembrane region" description="Helical" evidence="6">
    <location>
        <begin position="12"/>
        <end position="36"/>
    </location>
</feature>
<protein>
    <submittedName>
        <fullName evidence="8">Putative PurR-regulated permease PerM</fullName>
    </submittedName>
    <submittedName>
        <fullName evidence="7">Putative inner membrane protein</fullName>
    </submittedName>
</protein>
<feature type="transmembrane region" description="Helical" evidence="6">
    <location>
        <begin position="193"/>
        <end position="215"/>
    </location>
</feature>
<dbReference type="EMBL" id="CP026606">
    <property type="protein sequence ID" value="AVB77204.1"/>
    <property type="molecule type" value="Genomic_DNA"/>
</dbReference>
<dbReference type="InterPro" id="IPR002549">
    <property type="entry name" value="AI-2E-like"/>
</dbReference>
<evidence type="ECO:0000313" key="12">
    <source>
        <dbReference type="Proteomes" id="UP000590564"/>
    </source>
</evidence>
<dbReference type="EMBL" id="JACHED010000001">
    <property type="protein sequence ID" value="MBB6496280.1"/>
    <property type="molecule type" value="Genomic_DNA"/>
</dbReference>
<proteinExistence type="inferred from homology"/>
<evidence type="ECO:0000256" key="2">
    <source>
        <dbReference type="ARBA" id="ARBA00009773"/>
    </source>
</evidence>
<reference evidence="10" key="1">
    <citation type="journal article" date="2018" name="Genome Announc.">
        <title>Complete Genome Sequence of the Methanococcus maripaludis Type Strain JJ (DSM 2067), a Model for Selenoprotein Synthesis in Archaea.</title>
        <authorList>
            <person name="Poehlein A."/>
            <person name="Heym D."/>
            <person name="Quitzke V."/>
            <person name="Fersch J."/>
            <person name="Daniel R."/>
            <person name="Rother M."/>
        </authorList>
    </citation>
    <scope>NUCLEOTIDE SEQUENCE [LARGE SCALE GENOMIC DNA]</scope>
    <source>
        <strain evidence="10">DSM 2067</strain>
    </source>
</reference>
<keyword evidence="4 6" id="KW-1133">Transmembrane helix</keyword>
<dbReference type="GeneID" id="36102916"/>
<feature type="transmembrane region" description="Helical" evidence="6">
    <location>
        <begin position="132"/>
        <end position="157"/>
    </location>
</feature>
<dbReference type="Pfam" id="PF01594">
    <property type="entry name" value="AI-2E_transport"/>
    <property type="match status" value="1"/>
</dbReference>
<evidence type="ECO:0000256" key="6">
    <source>
        <dbReference type="SAM" id="Phobius"/>
    </source>
</evidence>
<evidence type="ECO:0000256" key="3">
    <source>
        <dbReference type="ARBA" id="ARBA00022692"/>
    </source>
</evidence>
<organism evidence="7 10">
    <name type="scientific">Methanococcus maripaludis</name>
    <name type="common">Methanococcus deltae</name>
    <dbReference type="NCBI Taxonomy" id="39152"/>
    <lineage>
        <taxon>Archaea</taxon>
        <taxon>Methanobacteriati</taxon>
        <taxon>Methanobacteriota</taxon>
        <taxon>Methanomada group</taxon>
        <taxon>Methanococci</taxon>
        <taxon>Methanococcales</taxon>
        <taxon>Methanococcaceae</taxon>
        <taxon>Methanococcus</taxon>
    </lineage>
</organism>
<dbReference type="EMBL" id="JACDUO010000001">
    <property type="protein sequence ID" value="MBA2863714.1"/>
    <property type="molecule type" value="Genomic_DNA"/>
</dbReference>
<evidence type="ECO:0000313" key="7">
    <source>
        <dbReference type="EMBL" id="AVB77204.1"/>
    </source>
</evidence>